<evidence type="ECO:0000313" key="1">
    <source>
        <dbReference type="EMBL" id="DAD52520.1"/>
    </source>
</evidence>
<name>A0A8S5L498_9VIRU</name>
<dbReference type="GeneID" id="80397023"/>
<dbReference type="EMBL" id="BK014129">
    <property type="protein sequence ID" value="DAD52520.1"/>
    <property type="molecule type" value="Genomic_RNA"/>
</dbReference>
<accession>A0A8S5L498</accession>
<gene>
    <name evidence="1" type="primary">SRR5467139_1_1</name>
</gene>
<dbReference type="KEGG" id="vg:80397023"/>
<evidence type="ECO:0000313" key="2">
    <source>
        <dbReference type="Proteomes" id="UP000679859"/>
    </source>
</evidence>
<protein>
    <submittedName>
        <fullName evidence="1">Maturation protein</fullName>
    </submittedName>
</protein>
<keyword evidence="2" id="KW-1185">Reference proteome</keyword>
<dbReference type="RefSeq" id="YP_010768821.1">
    <property type="nucleotide sequence ID" value="NC_073799.1"/>
</dbReference>
<dbReference type="Proteomes" id="UP000679859">
    <property type="component" value="Segment"/>
</dbReference>
<proteinExistence type="predicted"/>
<sequence>MYKTESVSVSYTRPVPPFAGLSFRDSIPTWPLQTITEVIGLNVRGGVSFPGYRQAIRDKRNATTNRSVSFHNAKAKAGYFYEMIVGQSAAPPHPQCVLIHGSTARMNLNRTDFSLAPSPSESAKIDSYAAQKFRQACEEKLVTFGGPTFLGELKETIQFLTRPFPAIIKASKRFYQKMLRIYRRIPARRRNRPGNKRKITETLEDGWLSWKLAVSPLIGDIESAAEVIANYKRTVTLNVRASKSGEFNPTQGADNPLGCTMLWDSHTEYRCSISGALMASIVPPAGTADRCMQMLQMDYRGLIENFIPTIYQLIPMSFLLDYVSNAGAVLQSVCVAQPQLAWSSTTRKTTQRRNMYYYPEQTVAPEMSWLKPPHVVRFHQVGEVHHDYVSISRTSAVPDIKFYLELPNVQQTMTITALLKLASRLLRA</sequence>
<reference evidence="1" key="1">
    <citation type="submission" date="2020-09" db="EMBL/GenBank/DDBJ databases">
        <title>Leviviricetes taxonomy.</title>
        <authorList>
            <person name="Stockdale S.R."/>
            <person name="Callanan J."/>
            <person name="Adriaenssens E.M."/>
            <person name="Kuhn J.H."/>
            <person name="Rumnieks J."/>
            <person name="Shkoporov A."/>
            <person name="Draper L.A."/>
            <person name="Ross P."/>
            <person name="Hill C."/>
        </authorList>
    </citation>
    <scope>NUCLEOTIDE SEQUENCE</scope>
</reference>
<organism evidence="1 2">
    <name type="scientific">ssRNA phage SRR5467139_1</name>
    <dbReference type="NCBI Taxonomy" id="2786476"/>
    <lineage>
        <taxon>Viruses</taxon>
        <taxon>Riboviria</taxon>
        <taxon>Orthornavirae</taxon>
        <taxon>Lenarviricota</taxon>
        <taxon>Leviviricetes</taxon>
        <taxon>Norzivirales</taxon>
        <taxon>Atkinsviridae</taxon>
        <taxon>Kuhfotivirus</taxon>
        <taxon>Kuhfotivirus pelohabitans</taxon>
    </lineage>
</organism>